<name>A0ABR5I872_9ACTN</name>
<dbReference type="RefSeq" id="WP_049700546.1">
    <property type="nucleotide sequence ID" value="NZ_LDTZ01000022.1"/>
</dbReference>
<evidence type="ECO:0000256" key="1">
    <source>
        <dbReference type="ARBA" id="ARBA00022801"/>
    </source>
</evidence>
<dbReference type="Pfam" id="PF01979">
    <property type="entry name" value="Amidohydro_1"/>
    <property type="match status" value="1"/>
</dbReference>
<dbReference type="InterPro" id="IPR011059">
    <property type="entry name" value="Metal-dep_hydrolase_composite"/>
</dbReference>
<dbReference type="EMBL" id="LDTZ01000022">
    <property type="protein sequence ID" value="KNA89766.1"/>
    <property type="molecule type" value="Genomic_DNA"/>
</dbReference>
<dbReference type="Proteomes" id="UP000037247">
    <property type="component" value="Unassembled WGS sequence"/>
</dbReference>
<dbReference type="Gene3D" id="3.20.20.140">
    <property type="entry name" value="Metal-dependent hydrolases"/>
    <property type="match status" value="1"/>
</dbReference>
<protein>
    <submittedName>
        <fullName evidence="3">Amidohydrolase</fullName>
    </submittedName>
</protein>
<keyword evidence="4" id="KW-1185">Reference proteome</keyword>
<feature type="domain" description="Amidohydrolase-related" evidence="2">
    <location>
        <begin position="66"/>
        <end position="429"/>
    </location>
</feature>
<dbReference type="Gene3D" id="2.30.40.10">
    <property type="entry name" value="Urease, subunit C, domain 1"/>
    <property type="match status" value="1"/>
</dbReference>
<evidence type="ECO:0000313" key="4">
    <source>
        <dbReference type="Proteomes" id="UP000037247"/>
    </source>
</evidence>
<comment type="caution">
    <text evidence="3">The sequence shown here is derived from an EMBL/GenBank/DDBJ whole genome shotgun (WGS) entry which is preliminary data.</text>
</comment>
<sequence length="451" mass="48043">MSDDVTSGEQSSSVLSSSVFSDVAVYTGGIWLEHQDVRVVGGVVESISPHASSTTAAAESISTGGYLIPGFVNTHTHLQQSLMRGIAECTPLLEWLLAVGEESVAITPERAYTAAVAASLEMLRSGTTTVVEHMWPHPSTEVHGAVIQALRDTGIRAVLGRGVADRPDATRKWGFEPRLMQPLDEVLDHVEHLREQTAESTITVALAIPNPRSVTESGMVTLREFAQERDMSVMIHLLETPTDDVMCLEHAGLGAVEYLDSNDFLWNRLLAVHCVELDDVGQSILAERGVAVSHNPLSNMRLGSGIAPIPAMLDRGVGVGLGVDGAASNDTQDMLETFRIGAYLQRAAHKRADLMGFETMLDIACGGANVALGLPEVIGGVSVGTPADLTLVRFDRDYATLPVRDPGASLLTTGSRSIVDVVMVDGDVVIADGRSARIDEAEFTKEVASLS</sequence>
<organism evidence="3 4">
    <name type="scientific">Gordonia jacobaea</name>
    <dbReference type="NCBI Taxonomy" id="122202"/>
    <lineage>
        <taxon>Bacteria</taxon>
        <taxon>Bacillati</taxon>
        <taxon>Actinomycetota</taxon>
        <taxon>Actinomycetes</taxon>
        <taxon>Mycobacteriales</taxon>
        <taxon>Gordoniaceae</taxon>
        <taxon>Gordonia</taxon>
    </lineage>
</organism>
<dbReference type="SUPFAM" id="SSF51338">
    <property type="entry name" value="Composite domain of metallo-dependent hydrolases"/>
    <property type="match status" value="1"/>
</dbReference>
<accession>A0ABR5I872</accession>
<reference evidence="3 4" key="1">
    <citation type="submission" date="2015-05" db="EMBL/GenBank/DDBJ databases">
        <title>Draft genome sequence of the bacterium Gordonia jacobaea a new member of the Gordonia genus.</title>
        <authorList>
            <person name="Jimenez-Galisteo G."/>
            <person name="Dominguez A."/>
            <person name="Munoz E."/>
            <person name="Vinas M."/>
        </authorList>
    </citation>
    <scope>NUCLEOTIDE SEQUENCE [LARGE SCALE GENOMIC DNA]</scope>
    <source>
        <strain evidence="4">mv1</strain>
    </source>
</reference>
<dbReference type="PANTHER" id="PTHR43794:SF11">
    <property type="entry name" value="AMIDOHYDROLASE-RELATED DOMAIN-CONTAINING PROTEIN"/>
    <property type="match status" value="1"/>
</dbReference>
<dbReference type="InterPro" id="IPR032466">
    <property type="entry name" value="Metal_Hydrolase"/>
</dbReference>
<dbReference type="PANTHER" id="PTHR43794">
    <property type="entry name" value="AMINOHYDROLASE SSNA-RELATED"/>
    <property type="match status" value="1"/>
</dbReference>
<keyword evidence="1" id="KW-0378">Hydrolase</keyword>
<evidence type="ECO:0000313" key="3">
    <source>
        <dbReference type="EMBL" id="KNA89766.1"/>
    </source>
</evidence>
<dbReference type="InterPro" id="IPR006680">
    <property type="entry name" value="Amidohydro-rel"/>
</dbReference>
<proteinExistence type="predicted"/>
<evidence type="ECO:0000259" key="2">
    <source>
        <dbReference type="Pfam" id="PF01979"/>
    </source>
</evidence>
<dbReference type="SUPFAM" id="SSF51556">
    <property type="entry name" value="Metallo-dependent hydrolases"/>
    <property type="match status" value="1"/>
</dbReference>
<dbReference type="InterPro" id="IPR050287">
    <property type="entry name" value="MTA/SAH_deaminase"/>
</dbReference>
<gene>
    <name evidence="3" type="ORF">ABW18_18935</name>
</gene>